<evidence type="ECO:0000313" key="2">
    <source>
        <dbReference type="EMBL" id="GMN71319.1"/>
    </source>
</evidence>
<dbReference type="AlphaFoldDB" id="A0AA88EAW1"/>
<dbReference type="EMBL" id="BTGU01011329">
    <property type="protein sequence ID" value="GMN71319.1"/>
    <property type="molecule type" value="Genomic_DNA"/>
</dbReference>
<evidence type="ECO:0000313" key="3">
    <source>
        <dbReference type="Proteomes" id="UP001187192"/>
    </source>
</evidence>
<gene>
    <name evidence="2" type="ORF">TIFTF001_052651</name>
</gene>
<reference evidence="2" key="1">
    <citation type="submission" date="2023-07" db="EMBL/GenBank/DDBJ databases">
        <title>draft genome sequence of fig (Ficus carica).</title>
        <authorList>
            <person name="Takahashi T."/>
            <person name="Nishimura K."/>
        </authorList>
    </citation>
    <scope>NUCLEOTIDE SEQUENCE</scope>
</reference>
<comment type="caution">
    <text evidence="2">The sequence shown here is derived from an EMBL/GenBank/DDBJ whole genome shotgun (WGS) entry which is preliminary data.</text>
</comment>
<proteinExistence type="predicted"/>
<accession>A0AA88EAW1</accession>
<sequence>MPRRRHASLTSQGRCKDALFRVSAGRKRSVINSPGYIPRDRVLGAQSGPSTRGHPGETVRSGRVPVFTENGVWSCSPRTVACRPYSGHRHSIRVGHLLSSYRDSRGWYFMVVVNYDINMIGYPFY</sequence>
<feature type="region of interest" description="Disordered" evidence="1">
    <location>
        <begin position="41"/>
        <end position="61"/>
    </location>
</feature>
<dbReference type="Proteomes" id="UP001187192">
    <property type="component" value="Unassembled WGS sequence"/>
</dbReference>
<name>A0AA88EAW1_FICCA</name>
<protein>
    <submittedName>
        <fullName evidence="2">Uncharacterized protein</fullName>
    </submittedName>
</protein>
<evidence type="ECO:0000256" key="1">
    <source>
        <dbReference type="SAM" id="MobiDB-lite"/>
    </source>
</evidence>
<organism evidence="2 3">
    <name type="scientific">Ficus carica</name>
    <name type="common">Common fig</name>
    <dbReference type="NCBI Taxonomy" id="3494"/>
    <lineage>
        <taxon>Eukaryota</taxon>
        <taxon>Viridiplantae</taxon>
        <taxon>Streptophyta</taxon>
        <taxon>Embryophyta</taxon>
        <taxon>Tracheophyta</taxon>
        <taxon>Spermatophyta</taxon>
        <taxon>Magnoliopsida</taxon>
        <taxon>eudicotyledons</taxon>
        <taxon>Gunneridae</taxon>
        <taxon>Pentapetalae</taxon>
        <taxon>rosids</taxon>
        <taxon>fabids</taxon>
        <taxon>Rosales</taxon>
        <taxon>Moraceae</taxon>
        <taxon>Ficeae</taxon>
        <taxon>Ficus</taxon>
    </lineage>
</organism>
<keyword evidence="3" id="KW-1185">Reference proteome</keyword>